<dbReference type="InterPro" id="IPR051049">
    <property type="entry name" value="Dienelactone_hydrolase-like"/>
</dbReference>
<dbReference type="InterPro" id="IPR029058">
    <property type="entry name" value="AB_hydrolase_fold"/>
</dbReference>
<proteinExistence type="predicted"/>
<dbReference type="InParanoid" id="A0A0V0QX15"/>
<organism evidence="2 3">
    <name type="scientific">Pseudocohnilembus persalinus</name>
    <name type="common">Ciliate</name>
    <dbReference type="NCBI Taxonomy" id="266149"/>
    <lineage>
        <taxon>Eukaryota</taxon>
        <taxon>Sar</taxon>
        <taxon>Alveolata</taxon>
        <taxon>Ciliophora</taxon>
        <taxon>Intramacronucleata</taxon>
        <taxon>Oligohymenophorea</taxon>
        <taxon>Scuticociliatia</taxon>
        <taxon>Philasterida</taxon>
        <taxon>Pseudocohnilembidae</taxon>
        <taxon>Pseudocohnilembus</taxon>
    </lineage>
</organism>
<protein>
    <recommendedName>
        <fullName evidence="1">Dienelactone hydrolase domain-containing protein</fullName>
    </recommendedName>
</protein>
<dbReference type="OrthoDB" id="17560at2759"/>
<dbReference type="Pfam" id="PF01738">
    <property type="entry name" value="DLH"/>
    <property type="match status" value="1"/>
</dbReference>
<dbReference type="AlphaFoldDB" id="A0A0V0QX15"/>
<dbReference type="PANTHER" id="PTHR46623:SF6">
    <property type="entry name" value="ALPHA_BETA-HYDROLASES SUPERFAMILY PROTEIN"/>
    <property type="match status" value="1"/>
</dbReference>
<name>A0A0V0QX15_PSEPJ</name>
<sequence length="242" mass="27081">MDNTLDKRITTRKVNTEFPVEGSEKCPAYLSTFSSDSKIGLILIQEWWGVNESICNTADKFAKAGFQVLVPDLYRGKIAKDTEDAGHLLNELQWDQAIKDIGAAGKLMKTNYGCEKVGILGFCMGGALTIASLSAHPDLFYAGSPYYGIPDLNKFPLKNIKVPVLAHFGEKDDMKGFSDQESAQKLQQQAKELKLDFHVKIYPNAGHAFMNSERPDVFKPEIYNIAFQNTVEFFNKNNVEKL</sequence>
<dbReference type="PANTHER" id="PTHR46623">
    <property type="entry name" value="CARBOXYMETHYLENEBUTENOLIDASE-RELATED"/>
    <property type="match status" value="1"/>
</dbReference>
<keyword evidence="3" id="KW-1185">Reference proteome</keyword>
<evidence type="ECO:0000313" key="3">
    <source>
        <dbReference type="Proteomes" id="UP000054937"/>
    </source>
</evidence>
<accession>A0A0V0QX15</accession>
<feature type="domain" description="Dienelactone hydrolase" evidence="1">
    <location>
        <begin position="28"/>
        <end position="236"/>
    </location>
</feature>
<dbReference type="OMA" id="FFAAIEW"/>
<dbReference type="EMBL" id="LDAU01000096">
    <property type="protein sequence ID" value="KRX06472.1"/>
    <property type="molecule type" value="Genomic_DNA"/>
</dbReference>
<dbReference type="GO" id="GO:0016787">
    <property type="term" value="F:hydrolase activity"/>
    <property type="evidence" value="ECO:0007669"/>
    <property type="project" value="InterPro"/>
</dbReference>
<dbReference type="Gene3D" id="3.40.50.1820">
    <property type="entry name" value="alpha/beta hydrolase"/>
    <property type="match status" value="1"/>
</dbReference>
<evidence type="ECO:0000259" key="1">
    <source>
        <dbReference type="Pfam" id="PF01738"/>
    </source>
</evidence>
<comment type="caution">
    <text evidence="2">The sequence shown here is derived from an EMBL/GenBank/DDBJ whole genome shotgun (WGS) entry which is preliminary data.</text>
</comment>
<dbReference type="InterPro" id="IPR002925">
    <property type="entry name" value="Dienelactn_hydro"/>
</dbReference>
<dbReference type="Proteomes" id="UP000054937">
    <property type="component" value="Unassembled WGS sequence"/>
</dbReference>
<dbReference type="SUPFAM" id="SSF53474">
    <property type="entry name" value="alpha/beta-Hydrolases"/>
    <property type="match status" value="1"/>
</dbReference>
<evidence type="ECO:0000313" key="2">
    <source>
        <dbReference type="EMBL" id="KRX06472.1"/>
    </source>
</evidence>
<gene>
    <name evidence="2" type="ORF">PPERSA_05085</name>
</gene>
<reference evidence="2 3" key="1">
    <citation type="journal article" date="2015" name="Sci. Rep.">
        <title>Genome of the facultative scuticociliatosis pathogen Pseudocohnilembus persalinus provides insight into its virulence through horizontal gene transfer.</title>
        <authorList>
            <person name="Xiong J."/>
            <person name="Wang G."/>
            <person name="Cheng J."/>
            <person name="Tian M."/>
            <person name="Pan X."/>
            <person name="Warren A."/>
            <person name="Jiang C."/>
            <person name="Yuan D."/>
            <person name="Miao W."/>
        </authorList>
    </citation>
    <scope>NUCLEOTIDE SEQUENCE [LARGE SCALE GENOMIC DNA]</scope>
    <source>
        <strain evidence="2">36N120E</strain>
    </source>
</reference>